<gene>
    <name evidence="1" type="ORF">WMSIL1_LOCUS4280</name>
</gene>
<organism evidence="1 2">
    <name type="scientific">Hymenolepis diminuta</name>
    <name type="common">Rat tapeworm</name>
    <dbReference type="NCBI Taxonomy" id="6216"/>
    <lineage>
        <taxon>Eukaryota</taxon>
        <taxon>Metazoa</taxon>
        <taxon>Spiralia</taxon>
        <taxon>Lophotrochozoa</taxon>
        <taxon>Platyhelminthes</taxon>
        <taxon>Cestoda</taxon>
        <taxon>Eucestoda</taxon>
        <taxon>Cyclophyllidea</taxon>
        <taxon>Hymenolepididae</taxon>
        <taxon>Hymenolepis</taxon>
    </lineage>
</organism>
<protein>
    <submittedName>
        <fullName evidence="1">Uncharacterized protein</fullName>
    </submittedName>
</protein>
<dbReference type="EMBL" id="CABIJS010000122">
    <property type="protein sequence ID" value="VUZ44106.1"/>
    <property type="molecule type" value="Genomic_DNA"/>
</dbReference>
<dbReference type="AlphaFoldDB" id="A0A564YAB1"/>
<evidence type="ECO:0000313" key="1">
    <source>
        <dbReference type="EMBL" id="VUZ44106.1"/>
    </source>
</evidence>
<keyword evidence="2" id="KW-1185">Reference proteome</keyword>
<proteinExistence type="predicted"/>
<dbReference type="Proteomes" id="UP000321570">
    <property type="component" value="Unassembled WGS sequence"/>
</dbReference>
<name>A0A564YAB1_HYMDI</name>
<accession>A0A564YAB1</accession>
<reference evidence="1 2" key="1">
    <citation type="submission" date="2019-07" db="EMBL/GenBank/DDBJ databases">
        <authorList>
            <person name="Jastrzebski P J."/>
            <person name="Paukszto L."/>
            <person name="Jastrzebski P J."/>
        </authorList>
    </citation>
    <scope>NUCLEOTIDE SEQUENCE [LARGE SCALE GENOMIC DNA]</scope>
    <source>
        <strain evidence="1 2">WMS-il1</strain>
    </source>
</reference>
<evidence type="ECO:0000313" key="2">
    <source>
        <dbReference type="Proteomes" id="UP000321570"/>
    </source>
</evidence>
<feature type="non-terminal residue" evidence="1">
    <location>
        <position position="91"/>
    </location>
</feature>
<sequence length="91" mass="10521">MHELLTIDKYKSYNIRGKLVTSKCLPVYYNILAHNLHKKVLVDGYTKFLCARIEETKASEVWSPANATKNEILIGGCAPLVEMNWEMFRFL</sequence>